<feature type="non-terminal residue" evidence="1">
    <location>
        <position position="59"/>
    </location>
</feature>
<keyword evidence="2" id="KW-1185">Reference proteome</keyword>
<organism evidence="1 2">
    <name type="scientific">Etheostoma spectabile</name>
    <name type="common">orangethroat darter</name>
    <dbReference type="NCBI Taxonomy" id="54343"/>
    <lineage>
        <taxon>Eukaryota</taxon>
        <taxon>Metazoa</taxon>
        <taxon>Chordata</taxon>
        <taxon>Craniata</taxon>
        <taxon>Vertebrata</taxon>
        <taxon>Euteleostomi</taxon>
        <taxon>Actinopterygii</taxon>
        <taxon>Neopterygii</taxon>
        <taxon>Teleostei</taxon>
        <taxon>Neoteleostei</taxon>
        <taxon>Acanthomorphata</taxon>
        <taxon>Eupercaria</taxon>
        <taxon>Perciformes</taxon>
        <taxon>Percoidei</taxon>
        <taxon>Percidae</taxon>
        <taxon>Etheostomatinae</taxon>
        <taxon>Etheostoma</taxon>
    </lineage>
</organism>
<proteinExistence type="predicted"/>
<protein>
    <submittedName>
        <fullName evidence="1">Uncharacterized protein</fullName>
    </submittedName>
</protein>
<gene>
    <name evidence="1" type="ORF">FQN60_005685</name>
</gene>
<name>A0A5J5CIV4_9PERO</name>
<evidence type="ECO:0000313" key="2">
    <source>
        <dbReference type="Proteomes" id="UP000327493"/>
    </source>
</evidence>
<accession>A0A5J5CIV4</accession>
<comment type="caution">
    <text evidence="1">The sequence shown here is derived from an EMBL/GenBank/DDBJ whole genome shotgun (WGS) entry which is preliminary data.</text>
</comment>
<dbReference type="Proteomes" id="UP000327493">
    <property type="component" value="Chromosome 23"/>
</dbReference>
<dbReference type="AlphaFoldDB" id="A0A5J5CIV4"/>
<dbReference type="EMBL" id="VOFY01000023">
    <property type="protein sequence ID" value="KAA8580150.1"/>
    <property type="molecule type" value="Genomic_DNA"/>
</dbReference>
<reference evidence="1 2" key="1">
    <citation type="submission" date="2019-08" db="EMBL/GenBank/DDBJ databases">
        <title>A chromosome-level genome assembly, high-density linkage maps, and genome scans reveal the genomic architecture of hybrid incompatibilities underlying speciation via character displacement in darters (Percidae: Etheostominae).</title>
        <authorList>
            <person name="Moran R.L."/>
            <person name="Catchen J.M."/>
            <person name="Fuller R.C."/>
        </authorList>
    </citation>
    <scope>NUCLEOTIDE SEQUENCE [LARGE SCALE GENOMIC DNA]</scope>
    <source>
        <strain evidence="1">EspeVRDwgs_2016</strain>
        <tissue evidence="1">Muscle</tissue>
    </source>
</reference>
<sequence length="59" mass="6777">MWCGSSYQDSRSCCQLQIYSVGSFARDAPSFLDDCLQPFFARGHEGCTEHHRNLGYLKR</sequence>
<evidence type="ECO:0000313" key="1">
    <source>
        <dbReference type="EMBL" id="KAA8580150.1"/>
    </source>
</evidence>